<evidence type="ECO:0000313" key="2">
    <source>
        <dbReference type="EMBL" id="CAG1977606.1"/>
    </source>
</evidence>
<accession>A0A9N8R8N6</accession>
<dbReference type="Proteomes" id="UP000746612">
    <property type="component" value="Unassembled WGS sequence"/>
</dbReference>
<feature type="compositionally biased region" description="Low complexity" evidence="1">
    <location>
        <begin position="236"/>
        <end position="257"/>
    </location>
</feature>
<feature type="region of interest" description="Disordered" evidence="1">
    <location>
        <begin position="235"/>
        <end position="257"/>
    </location>
</feature>
<name>A0A9N8R8N6_GIBZA</name>
<reference evidence="2" key="1">
    <citation type="submission" date="2021-03" db="EMBL/GenBank/DDBJ databases">
        <authorList>
            <person name="Alouane T."/>
            <person name="Langin T."/>
            <person name="Bonhomme L."/>
        </authorList>
    </citation>
    <scope>NUCLEOTIDE SEQUENCE</scope>
    <source>
        <strain evidence="2">MDC_Fg202</strain>
    </source>
</reference>
<proteinExistence type="predicted"/>
<comment type="caution">
    <text evidence="2">The sequence shown here is derived from an EMBL/GenBank/DDBJ whole genome shotgun (WGS) entry which is preliminary data.</text>
</comment>
<gene>
    <name evidence="2" type="ORF">MDCFG202_LOCUS170569</name>
</gene>
<evidence type="ECO:0000313" key="3">
    <source>
        <dbReference type="Proteomes" id="UP000746612"/>
    </source>
</evidence>
<sequence length="345" mass="37120">MSLSQAVRDALADFPFVPAESFSGQIEGERPCYYCVLSVGRDVRCVCVAEDNAIRCVIPEELLGAAQLIINSYDAHVDLDAQNDLTPLQRWRVAQCHKDAISAFASTYNMMLNPCRITTSDRNGIAPVIQAQELAAHRGILALIYRVMTGENHTPDEVESNLASFVPAYSLSCTEADTLAECLASLDGCADCVHSKEKRSSRLAELPHGFKEDVYRAIRRLVRANNSAPAVTGPIRRGAVPVGSSRSGRSAGDGSAASARALNTRVLVSPRPIADDELPDAPLAGSVDLPEPLPARSIKSADVLLPLGPPERSGIFTKSLRSSDISDLDLETMVDNSPNFKGFKD</sequence>
<evidence type="ECO:0000256" key="1">
    <source>
        <dbReference type="SAM" id="MobiDB-lite"/>
    </source>
</evidence>
<organism evidence="2 3">
    <name type="scientific">Gibberella zeae</name>
    <name type="common">Wheat head blight fungus</name>
    <name type="synonym">Fusarium graminearum</name>
    <dbReference type="NCBI Taxonomy" id="5518"/>
    <lineage>
        <taxon>Eukaryota</taxon>
        <taxon>Fungi</taxon>
        <taxon>Dikarya</taxon>
        <taxon>Ascomycota</taxon>
        <taxon>Pezizomycotina</taxon>
        <taxon>Sordariomycetes</taxon>
        <taxon>Hypocreomycetidae</taxon>
        <taxon>Hypocreales</taxon>
        <taxon>Nectriaceae</taxon>
        <taxon>Fusarium</taxon>
    </lineage>
</organism>
<protein>
    <submittedName>
        <fullName evidence="2">Uncharacterized protein</fullName>
    </submittedName>
</protein>
<dbReference type="AlphaFoldDB" id="A0A9N8R8N6"/>
<dbReference type="EMBL" id="CAJPIJ010000106">
    <property type="protein sequence ID" value="CAG1977606.1"/>
    <property type="molecule type" value="Genomic_DNA"/>
</dbReference>